<dbReference type="SUPFAM" id="SSF55895">
    <property type="entry name" value="Ribonuclease Rh-like"/>
    <property type="match status" value="1"/>
</dbReference>
<accession>A0A7H8QS92</accession>
<dbReference type="GO" id="GO:0005576">
    <property type="term" value="C:extracellular region"/>
    <property type="evidence" value="ECO:0007669"/>
    <property type="project" value="TreeGrafter"/>
</dbReference>
<keyword evidence="13" id="KW-0456">Lyase</keyword>
<evidence type="ECO:0000256" key="9">
    <source>
        <dbReference type="ARBA" id="ARBA00022759"/>
    </source>
</evidence>
<gene>
    <name evidence="20" type="ORF">TRUGW13939_03876</name>
</gene>
<dbReference type="InterPro" id="IPR036430">
    <property type="entry name" value="RNase_T2-like_sf"/>
</dbReference>
<dbReference type="InterPro" id="IPR018188">
    <property type="entry name" value="RNase_T2_His_AS_1"/>
</dbReference>
<dbReference type="PANTHER" id="PTHR11240:SF22">
    <property type="entry name" value="RIBONUCLEASE T2"/>
    <property type="match status" value="1"/>
</dbReference>
<dbReference type="CDD" id="cd01061">
    <property type="entry name" value="RNase_T2_euk"/>
    <property type="match status" value="1"/>
</dbReference>
<evidence type="ECO:0000256" key="5">
    <source>
        <dbReference type="ARBA" id="ARBA00022490"/>
    </source>
</evidence>
<evidence type="ECO:0000256" key="2">
    <source>
        <dbReference type="ARBA" id="ARBA00004496"/>
    </source>
</evidence>
<dbReference type="InterPro" id="IPR001568">
    <property type="entry name" value="RNase_T2-like"/>
</dbReference>
<dbReference type="GO" id="GO:0003723">
    <property type="term" value="F:RNA binding"/>
    <property type="evidence" value="ECO:0007669"/>
    <property type="project" value="InterPro"/>
</dbReference>
<dbReference type="RefSeq" id="XP_035342947.1">
    <property type="nucleotide sequence ID" value="XM_035487054.1"/>
</dbReference>
<keyword evidence="10" id="KW-0378">Hydrolase</keyword>
<evidence type="ECO:0000256" key="15">
    <source>
        <dbReference type="ARBA" id="ARBA00071169"/>
    </source>
</evidence>
<evidence type="ECO:0000256" key="18">
    <source>
        <dbReference type="SAM" id="MobiDB-lite"/>
    </source>
</evidence>
<evidence type="ECO:0000256" key="10">
    <source>
        <dbReference type="ARBA" id="ARBA00022801"/>
    </source>
</evidence>
<dbReference type="KEGG" id="trg:TRUGW13939_03876"/>
<feature type="active site" evidence="16">
    <location>
        <position position="149"/>
    </location>
</feature>
<keyword evidence="11" id="KW-1015">Disulfide bond</keyword>
<feature type="active site" evidence="16">
    <location>
        <position position="153"/>
    </location>
</feature>
<evidence type="ECO:0000313" key="21">
    <source>
        <dbReference type="Proteomes" id="UP000509510"/>
    </source>
</evidence>
<name>A0A7H8QS92_TALRU</name>
<dbReference type="PANTHER" id="PTHR11240">
    <property type="entry name" value="RIBONUCLEASE T2"/>
    <property type="match status" value="1"/>
</dbReference>
<evidence type="ECO:0000256" key="4">
    <source>
        <dbReference type="ARBA" id="ARBA00012571"/>
    </source>
</evidence>
<keyword evidence="7" id="KW-0540">Nuclease</keyword>
<protein>
    <recommendedName>
        <fullName evidence="15">Ribonuclease T2-like</fullName>
        <ecNumber evidence="4">4.6.1.19</ecNumber>
    </recommendedName>
</protein>
<evidence type="ECO:0000256" key="14">
    <source>
        <dbReference type="ARBA" id="ARBA00025494"/>
    </source>
</evidence>
<dbReference type="Proteomes" id="UP000509510">
    <property type="component" value="Chromosome II"/>
</dbReference>
<evidence type="ECO:0000256" key="6">
    <source>
        <dbReference type="ARBA" id="ARBA00022554"/>
    </source>
</evidence>
<evidence type="ECO:0000256" key="7">
    <source>
        <dbReference type="ARBA" id="ARBA00022722"/>
    </source>
</evidence>
<proteinExistence type="inferred from homology"/>
<dbReference type="GeneID" id="55991378"/>
<keyword evidence="21" id="KW-1185">Reference proteome</keyword>
<evidence type="ECO:0000259" key="19">
    <source>
        <dbReference type="Pfam" id="PF25488"/>
    </source>
</evidence>
<sequence>MQPLLQQLPGPQRLLQSFTGALSLLGSDSSNSPLHQEDGKFSTCPLPELSCKTQFDSQDTCCFNYPGGHFEQTQFWDADPAVGPDDSWTIHGLWPDHCDGGFDQYCDNRRRYSNISLILVDSGRGDLLEYMQNYWKDFRGDDPNLWEHEWNKHGTCISTLETKCYTDYIPQEEVVDYFDKAVELFKGLPSYETLSEAGIVPSYDETYNLVDIQNALKAAHGADVTIKCRRGSLNEIWYHFNVGGRLQTGKFEPTEPVGAASNCPRSGIRYPPKRSAPPPPHRPRPTATDGPGGPEPTGPAHPRQGNLRVYNTLNQQRGCLISRGTWFTSGTCATYRAKDVTGGFHIQSRRGPCGFVKDAFTCGYQIHNPALFTIGDDNLLSYNGNSTFFADKVPKGHVQSKIFAHGGVDNHAIELNVAWFET</sequence>
<keyword evidence="6" id="KW-0926">Vacuole</keyword>
<organism evidence="20 21">
    <name type="scientific">Talaromyces rugulosus</name>
    <name type="common">Penicillium rugulosum</name>
    <dbReference type="NCBI Taxonomy" id="121627"/>
    <lineage>
        <taxon>Eukaryota</taxon>
        <taxon>Fungi</taxon>
        <taxon>Dikarya</taxon>
        <taxon>Ascomycota</taxon>
        <taxon>Pezizomycotina</taxon>
        <taxon>Eurotiomycetes</taxon>
        <taxon>Eurotiomycetidae</taxon>
        <taxon>Eurotiales</taxon>
        <taxon>Trichocomaceae</taxon>
        <taxon>Talaromyces</taxon>
        <taxon>Talaromyces sect. Islandici</taxon>
    </lineage>
</organism>
<keyword evidence="8" id="KW-0732">Signal</keyword>
<evidence type="ECO:0000256" key="1">
    <source>
        <dbReference type="ARBA" id="ARBA00004410"/>
    </source>
</evidence>
<keyword evidence="9" id="KW-0255">Endonuclease</keyword>
<evidence type="ECO:0000256" key="12">
    <source>
        <dbReference type="ARBA" id="ARBA00023180"/>
    </source>
</evidence>
<reference evidence="21" key="1">
    <citation type="submission" date="2020-06" db="EMBL/GenBank/DDBJ databases">
        <title>A chromosome-scale genome assembly of Talaromyces rugulosus W13939.</title>
        <authorList>
            <person name="Wang B."/>
            <person name="Guo L."/>
            <person name="Ye K."/>
            <person name="Wang L."/>
        </authorList>
    </citation>
    <scope>NUCLEOTIDE SEQUENCE [LARGE SCALE GENOMIC DNA]</scope>
    <source>
        <strain evidence="21">W13939</strain>
    </source>
</reference>
<comment type="similarity">
    <text evidence="3 17">Belongs to the RNase T2 family.</text>
</comment>
<evidence type="ECO:0000256" key="11">
    <source>
        <dbReference type="ARBA" id="ARBA00023157"/>
    </source>
</evidence>
<dbReference type="InterPro" id="IPR057328">
    <property type="entry name" value="RNaseT2L_C"/>
</dbReference>
<dbReference type="EMBL" id="CP055899">
    <property type="protein sequence ID" value="QKX56769.1"/>
    <property type="molecule type" value="Genomic_DNA"/>
</dbReference>
<keyword evidence="5" id="KW-0963">Cytoplasm</keyword>
<comment type="subcellular location">
    <subcellularLocation>
        <location evidence="2">Cytoplasm</location>
    </subcellularLocation>
    <subcellularLocation>
        <location evidence="1">Vacuole lumen</location>
    </subcellularLocation>
</comment>
<feature type="region of interest" description="Disordered" evidence="18">
    <location>
        <begin position="253"/>
        <end position="305"/>
    </location>
</feature>
<dbReference type="GO" id="GO:0033897">
    <property type="term" value="F:ribonuclease T2 activity"/>
    <property type="evidence" value="ECO:0007669"/>
    <property type="project" value="UniProtKB-EC"/>
</dbReference>
<evidence type="ECO:0000256" key="3">
    <source>
        <dbReference type="ARBA" id="ARBA00007469"/>
    </source>
</evidence>
<dbReference type="PROSITE" id="PS00531">
    <property type="entry name" value="RNASE_T2_2"/>
    <property type="match status" value="1"/>
</dbReference>
<evidence type="ECO:0000256" key="17">
    <source>
        <dbReference type="RuleBase" id="RU004328"/>
    </source>
</evidence>
<dbReference type="PROSITE" id="PS00530">
    <property type="entry name" value="RNASE_T2_1"/>
    <property type="match status" value="1"/>
</dbReference>
<evidence type="ECO:0000256" key="13">
    <source>
        <dbReference type="ARBA" id="ARBA00023239"/>
    </source>
</evidence>
<comment type="function">
    <text evidence="14">Rnase which modulates cell survival under stress conditions. Released from the vacuole to the cytoplasm during stress to promote tRNA and rRNA cleavage and to activate separately a downstream pathway that promotes cell death. Involved in cell size, vacuolar morphology and growth at high temperatures and high salt concentration.</text>
</comment>
<dbReference type="Pfam" id="PF00445">
    <property type="entry name" value="Ribonuclease_T2"/>
    <property type="match status" value="1"/>
</dbReference>
<dbReference type="OrthoDB" id="435754at2759"/>
<keyword evidence="12" id="KW-0325">Glycoprotein</keyword>
<evidence type="ECO:0000313" key="20">
    <source>
        <dbReference type="EMBL" id="QKX56769.1"/>
    </source>
</evidence>
<dbReference type="AlphaFoldDB" id="A0A7H8QS92"/>
<dbReference type="Pfam" id="PF25488">
    <property type="entry name" value="RNaseT2L_C"/>
    <property type="match status" value="1"/>
</dbReference>
<dbReference type="InterPro" id="IPR033697">
    <property type="entry name" value="Ribonuclease_T2_eukaryotic"/>
</dbReference>
<dbReference type="EC" id="4.6.1.19" evidence="4"/>
<dbReference type="FunFam" id="3.90.730.10:FF:000004">
    <property type="entry name" value="Ribonuclease T2-like"/>
    <property type="match status" value="1"/>
</dbReference>
<evidence type="ECO:0000256" key="8">
    <source>
        <dbReference type="ARBA" id="ARBA00022729"/>
    </source>
</evidence>
<dbReference type="InterPro" id="IPR033130">
    <property type="entry name" value="RNase_T2_His_AS_2"/>
</dbReference>
<dbReference type="GO" id="GO:0005775">
    <property type="term" value="C:vacuolar lumen"/>
    <property type="evidence" value="ECO:0007669"/>
    <property type="project" value="UniProtKB-SubCell"/>
</dbReference>
<dbReference type="GO" id="GO:0006401">
    <property type="term" value="P:RNA catabolic process"/>
    <property type="evidence" value="ECO:0007669"/>
    <property type="project" value="TreeGrafter"/>
</dbReference>
<feature type="active site" evidence="16">
    <location>
        <position position="91"/>
    </location>
</feature>
<evidence type="ECO:0000256" key="16">
    <source>
        <dbReference type="PIRSR" id="PIRSR633697-1"/>
    </source>
</evidence>
<dbReference type="Gene3D" id="3.90.730.10">
    <property type="entry name" value="Ribonuclease T2-like"/>
    <property type="match status" value="1"/>
</dbReference>
<feature type="domain" description="RNase T2-like C-terminal" evidence="19">
    <location>
        <begin position="302"/>
        <end position="419"/>
    </location>
</feature>
<dbReference type="GO" id="GO:0016787">
    <property type="term" value="F:hydrolase activity"/>
    <property type="evidence" value="ECO:0007669"/>
    <property type="project" value="UniProtKB-KW"/>
</dbReference>